<evidence type="ECO:0000313" key="1">
    <source>
        <dbReference type="EMBL" id="CAL1240644.1"/>
    </source>
</evidence>
<evidence type="ECO:0000313" key="2">
    <source>
        <dbReference type="Proteomes" id="UP001497493"/>
    </source>
</evidence>
<reference evidence="1 2" key="1">
    <citation type="submission" date="2024-04" db="EMBL/GenBank/DDBJ databases">
        <authorList>
            <person name="Cremers G."/>
        </authorList>
    </citation>
    <scope>NUCLEOTIDE SEQUENCE [LARGE SCALE GENOMIC DNA]</scope>
    <source>
        <strain evidence="1">MeCH1-AG</strain>
    </source>
</reference>
<name>A0ABP1C8R2_9GAMM</name>
<dbReference type="Pfam" id="PF07849">
    <property type="entry name" value="DUF1641"/>
    <property type="match status" value="1"/>
</dbReference>
<evidence type="ECO:0008006" key="3">
    <source>
        <dbReference type="Google" id="ProtNLM"/>
    </source>
</evidence>
<keyword evidence="2" id="KW-1185">Reference proteome</keyword>
<dbReference type="RefSeq" id="WP_348757228.1">
    <property type="nucleotide sequence ID" value="NZ_OZ026884.1"/>
</dbReference>
<accession>A0ABP1C8R2</accession>
<proteinExistence type="predicted"/>
<organism evidence="1 2">
    <name type="scientific">Candidatus Methylocalor cossyra</name>
    <dbReference type="NCBI Taxonomy" id="3108543"/>
    <lineage>
        <taxon>Bacteria</taxon>
        <taxon>Pseudomonadati</taxon>
        <taxon>Pseudomonadota</taxon>
        <taxon>Gammaproteobacteria</taxon>
        <taxon>Methylococcales</taxon>
        <taxon>Methylococcaceae</taxon>
        <taxon>Candidatus Methylocalor</taxon>
    </lineage>
</organism>
<dbReference type="Proteomes" id="UP001497493">
    <property type="component" value="Chromosome"/>
</dbReference>
<dbReference type="InterPro" id="IPR012440">
    <property type="entry name" value="DUF1641"/>
</dbReference>
<gene>
    <name evidence="1" type="ORF">MECH1_V1_1868</name>
</gene>
<dbReference type="EMBL" id="OZ026884">
    <property type="protein sequence ID" value="CAL1240644.1"/>
    <property type="molecule type" value="Genomic_DNA"/>
</dbReference>
<sequence>MSTTQPAIPAADLASVAENRELLRDPAAKEGFKELVEKLEPLLAQRRLNRIVDLLSVTADVVDMSDAYMIEKLCKAYEETVAAAWAAGNAVRMAGARVAGQSPPSLLGLWRMASEPQVRRGVAFLLAVAGALGEQLSHGDPDPTEP</sequence>
<protein>
    <recommendedName>
        <fullName evidence="3">DUF1641 domain-containing protein</fullName>
    </recommendedName>
</protein>